<proteinExistence type="predicted"/>
<dbReference type="Proteomes" id="UP000177798">
    <property type="component" value="Chromosome 5"/>
</dbReference>
<gene>
    <name evidence="1" type="ORF">sscle_05g044720</name>
</gene>
<dbReference type="KEGG" id="ssl:SS1G_06120"/>
<name>A0A1D9Q4G4_SCLS1</name>
<evidence type="ECO:0000313" key="2">
    <source>
        <dbReference type="Proteomes" id="UP000177798"/>
    </source>
</evidence>
<accession>A0A1D9Q4G4</accession>
<sequence>MAWIWGANVRSILIFNSFDVDGLEIAMDFDNMGLPIQDHLSWFFFMLAEA</sequence>
<dbReference type="RefSeq" id="XP_001593198.1">
    <property type="nucleotide sequence ID" value="XM_001593148.1"/>
</dbReference>
<organism evidence="1 2">
    <name type="scientific">Sclerotinia sclerotiorum (strain ATCC 18683 / 1980 / Ss-1)</name>
    <name type="common">White mold</name>
    <name type="synonym">Whetzelinia sclerotiorum</name>
    <dbReference type="NCBI Taxonomy" id="665079"/>
    <lineage>
        <taxon>Eukaryota</taxon>
        <taxon>Fungi</taxon>
        <taxon>Dikarya</taxon>
        <taxon>Ascomycota</taxon>
        <taxon>Pezizomycotina</taxon>
        <taxon>Leotiomycetes</taxon>
        <taxon>Helotiales</taxon>
        <taxon>Sclerotiniaceae</taxon>
        <taxon>Sclerotinia</taxon>
    </lineage>
</organism>
<dbReference type="EMBL" id="CP017818">
    <property type="protein sequence ID" value="APA09702.1"/>
    <property type="molecule type" value="Genomic_DNA"/>
</dbReference>
<dbReference type="AlphaFoldDB" id="A0A1D9Q4G4"/>
<reference evidence="2" key="1">
    <citation type="journal article" date="2017" name="Genome Biol. Evol.">
        <title>The complete genome sequence of the phytopathogenic fungus Sclerotinia sclerotiorum reveals insights into the genome architecture of broad host range pathogens.</title>
        <authorList>
            <person name="Derbyshire M."/>
            <person name="Denton-Giles M."/>
            <person name="Hegedus D."/>
            <person name="Seifbarghy S."/>
            <person name="Rollins J."/>
            <person name="van Kan J."/>
            <person name="Seidl M.F."/>
            <person name="Faino L."/>
            <person name="Mbengue M."/>
            <person name="Navaud O."/>
            <person name="Raffaele S."/>
            <person name="Hammond-Kosack K."/>
            <person name="Heard S."/>
            <person name="Oliver R."/>
        </authorList>
    </citation>
    <scope>NUCLEOTIDE SEQUENCE [LARGE SCALE GENOMIC DNA]</scope>
    <source>
        <strain evidence="2">ATCC 18683 / 1980 / Ss-1</strain>
    </source>
</reference>
<evidence type="ECO:0000313" key="1">
    <source>
        <dbReference type="EMBL" id="APA09702.1"/>
    </source>
</evidence>
<dbReference type="VEuPathDB" id="FungiDB:sscle_05g044720"/>
<protein>
    <submittedName>
        <fullName evidence="1">Uncharacterized protein</fullName>
    </submittedName>
</protein>